<comment type="caution">
    <text evidence="2">The sequence shown here is derived from an EMBL/GenBank/DDBJ whole genome shotgun (WGS) entry which is preliminary data.</text>
</comment>
<name>A0A7C4WBH9_9EURY</name>
<proteinExistence type="predicted"/>
<evidence type="ECO:0000313" key="1">
    <source>
        <dbReference type="EMBL" id="HGE65810.1"/>
    </source>
</evidence>
<dbReference type="Gene3D" id="3.10.520.10">
    <property type="entry name" value="ApbE-like domains"/>
    <property type="match status" value="1"/>
</dbReference>
<dbReference type="AlphaFoldDB" id="A0A7C4WBH9"/>
<dbReference type="PIRSF" id="PIRSF006421">
    <property type="entry name" value="UCP006421"/>
    <property type="match status" value="1"/>
</dbReference>
<protein>
    <submittedName>
        <fullName evidence="2">UPF0280 family protein</fullName>
    </submittedName>
</protein>
<dbReference type="InterPro" id="IPR007183">
    <property type="entry name" value="UPF0280"/>
</dbReference>
<dbReference type="EMBL" id="DTPI01000008">
    <property type="protein sequence ID" value="HGE65810.1"/>
    <property type="molecule type" value="Genomic_DNA"/>
</dbReference>
<reference evidence="2" key="1">
    <citation type="journal article" date="2020" name="mSystems">
        <title>Genome- and Community-Level Interaction Insights into Carbon Utilization and Element Cycling Functions of Hydrothermarchaeota in Hydrothermal Sediment.</title>
        <authorList>
            <person name="Zhou Z."/>
            <person name="Liu Y."/>
            <person name="Xu W."/>
            <person name="Pan J."/>
            <person name="Luo Z.H."/>
            <person name="Li M."/>
        </authorList>
    </citation>
    <scope>NUCLEOTIDE SEQUENCE [LARGE SCALE GENOMIC DNA]</scope>
    <source>
        <strain evidence="2">SpSt-62</strain>
        <strain evidence="1">SpSt-97</strain>
    </source>
</reference>
<gene>
    <name evidence="2" type="ORF">ENT89_02580</name>
    <name evidence="1" type="ORF">ENX77_01575</name>
</gene>
<dbReference type="SUPFAM" id="SSF143631">
    <property type="entry name" value="ApbE-like"/>
    <property type="match status" value="1"/>
</dbReference>
<dbReference type="EMBL" id="DTAK01000013">
    <property type="protein sequence ID" value="HGU59079.1"/>
    <property type="molecule type" value="Genomic_DNA"/>
</dbReference>
<sequence length="235" mass="26056">MKYKRYSFRFKETITTILARDDRAYRNAVKGMLYARGEIERFITKDLFFLTTLEPYDCEGDVVGRMCYASKIAGVGPMAAVAATIAWLGVEFSDADFIVIDNGGDIVMRLDKPITVGIYAGKLRSIGFEIGECDIKSICTSSGKIGHSISFGFADAATIISENPSVADALATALGNMIKEDYTKSDIENVLESFWKDYRKYIECAIVIKDDIFAFAGDLPEIKRVEINPDIITRG</sequence>
<organism evidence="2">
    <name type="scientific">Geoglobus ahangari</name>
    <dbReference type="NCBI Taxonomy" id="113653"/>
    <lineage>
        <taxon>Archaea</taxon>
        <taxon>Methanobacteriati</taxon>
        <taxon>Methanobacteriota</taxon>
        <taxon>Archaeoglobi</taxon>
        <taxon>Archaeoglobales</taxon>
        <taxon>Archaeoglobaceae</taxon>
        <taxon>Geoglobus</taxon>
    </lineage>
</organism>
<accession>A0A7C4WBH9</accession>
<evidence type="ECO:0000313" key="2">
    <source>
        <dbReference type="EMBL" id="HGU59079.1"/>
    </source>
</evidence>
<dbReference type="InterPro" id="IPR003374">
    <property type="entry name" value="ApbE-like_sf"/>
</dbReference>